<feature type="transmembrane region" description="Helical" evidence="1">
    <location>
        <begin position="97"/>
        <end position="117"/>
    </location>
</feature>
<keyword evidence="3" id="KW-1185">Reference proteome</keyword>
<organism evidence="2 3">
    <name type="scientific">Haemaphysalis longicornis</name>
    <name type="common">Bush tick</name>
    <dbReference type="NCBI Taxonomy" id="44386"/>
    <lineage>
        <taxon>Eukaryota</taxon>
        <taxon>Metazoa</taxon>
        <taxon>Ecdysozoa</taxon>
        <taxon>Arthropoda</taxon>
        <taxon>Chelicerata</taxon>
        <taxon>Arachnida</taxon>
        <taxon>Acari</taxon>
        <taxon>Parasitiformes</taxon>
        <taxon>Ixodida</taxon>
        <taxon>Ixodoidea</taxon>
        <taxon>Ixodidae</taxon>
        <taxon>Haemaphysalinae</taxon>
        <taxon>Haemaphysalis</taxon>
    </lineage>
</organism>
<accession>A0A9J6FW84</accession>
<keyword evidence="1" id="KW-0812">Transmembrane</keyword>
<name>A0A9J6FW84_HAELO</name>
<dbReference type="AlphaFoldDB" id="A0A9J6FW84"/>
<keyword evidence="1" id="KW-1133">Transmembrane helix</keyword>
<proteinExistence type="predicted"/>
<comment type="caution">
    <text evidence="2">The sequence shown here is derived from an EMBL/GenBank/DDBJ whole genome shotgun (WGS) entry which is preliminary data.</text>
</comment>
<keyword evidence="1" id="KW-0472">Membrane</keyword>
<dbReference type="OrthoDB" id="414075at2759"/>
<reference evidence="2 3" key="1">
    <citation type="journal article" date="2020" name="Cell">
        <title>Large-Scale Comparative Analyses of Tick Genomes Elucidate Their Genetic Diversity and Vector Capacities.</title>
        <authorList>
            <consortium name="Tick Genome and Microbiome Consortium (TIGMIC)"/>
            <person name="Jia N."/>
            <person name="Wang J."/>
            <person name="Shi W."/>
            <person name="Du L."/>
            <person name="Sun Y."/>
            <person name="Zhan W."/>
            <person name="Jiang J.F."/>
            <person name="Wang Q."/>
            <person name="Zhang B."/>
            <person name="Ji P."/>
            <person name="Bell-Sakyi L."/>
            <person name="Cui X.M."/>
            <person name="Yuan T.T."/>
            <person name="Jiang B.G."/>
            <person name="Yang W.F."/>
            <person name="Lam T.T."/>
            <person name="Chang Q.C."/>
            <person name="Ding S.J."/>
            <person name="Wang X.J."/>
            <person name="Zhu J.G."/>
            <person name="Ruan X.D."/>
            <person name="Zhao L."/>
            <person name="Wei J.T."/>
            <person name="Ye R.Z."/>
            <person name="Que T.C."/>
            <person name="Du C.H."/>
            <person name="Zhou Y.H."/>
            <person name="Cheng J.X."/>
            <person name="Dai P.F."/>
            <person name="Guo W.B."/>
            <person name="Han X.H."/>
            <person name="Huang E.J."/>
            <person name="Li L.F."/>
            <person name="Wei W."/>
            <person name="Gao Y.C."/>
            <person name="Liu J.Z."/>
            <person name="Shao H.Z."/>
            <person name="Wang X."/>
            <person name="Wang C.C."/>
            <person name="Yang T.C."/>
            <person name="Huo Q.B."/>
            <person name="Li W."/>
            <person name="Chen H.Y."/>
            <person name="Chen S.E."/>
            <person name="Zhou L.G."/>
            <person name="Ni X.B."/>
            <person name="Tian J.H."/>
            <person name="Sheng Y."/>
            <person name="Liu T."/>
            <person name="Pan Y.S."/>
            <person name="Xia L.Y."/>
            <person name="Li J."/>
            <person name="Zhao F."/>
            <person name="Cao W.C."/>
        </authorList>
    </citation>
    <scope>NUCLEOTIDE SEQUENCE [LARGE SCALE GENOMIC DNA]</scope>
    <source>
        <strain evidence="2">HaeL-2018</strain>
    </source>
</reference>
<dbReference type="Proteomes" id="UP000821853">
    <property type="component" value="Chromosome 2"/>
</dbReference>
<sequence length="120" mass="13169">MIRAQCHHVSLHGPDTVSEARPPWMCVRSTGRSEGEIRGVLARCGVVDVRYLFPGCLLVATGNFTCARDIVDAFDEDPAVRVLKYSRLKHDPGMRKWLWAGAFLGLAMSAGCALQLAPML</sequence>
<evidence type="ECO:0000313" key="2">
    <source>
        <dbReference type="EMBL" id="KAH9366656.1"/>
    </source>
</evidence>
<protein>
    <submittedName>
        <fullName evidence="2">Uncharacterized protein</fullName>
    </submittedName>
</protein>
<dbReference type="VEuPathDB" id="VectorBase:HLOH_050233"/>
<evidence type="ECO:0000313" key="3">
    <source>
        <dbReference type="Proteomes" id="UP000821853"/>
    </source>
</evidence>
<gene>
    <name evidence="2" type="ORF">HPB48_000599</name>
</gene>
<evidence type="ECO:0000256" key="1">
    <source>
        <dbReference type="SAM" id="Phobius"/>
    </source>
</evidence>
<dbReference type="EMBL" id="JABSTR010000004">
    <property type="protein sequence ID" value="KAH9366656.1"/>
    <property type="molecule type" value="Genomic_DNA"/>
</dbReference>